<dbReference type="InterPro" id="IPR027417">
    <property type="entry name" value="P-loop_NTPase"/>
</dbReference>
<dbReference type="Pfam" id="PF03567">
    <property type="entry name" value="Sulfotransfer_2"/>
    <property type="match status" value="1"/>
</dbReference>
<gene>
    <name evidence="1" type="ORF">N5I32_01760</name>
</gene>
<evidence type="ECO:0000313" key="1">
    <source>
        <dbReference type="EMBL" id="MCT8328233.1"/>
    </source>
</evidence>
<dbReference type="Gene3D" id="3.40.50.300">
    <property type="entry name" value="P-loop containing nucleotide triphosphate hydrolases"/>
    <property type="match status" value="1"/>
</dbReference>
<name>A0ABT2NH51_9RHOB</name>
<sequence length="249" mass="28290">MIVANSGRFIFVHIHKTGGTSMELAIAPHLRWNDLILGSTPLGQAANQEFRNAHGLFDHASAEEIAFVCGTELFESYYSFALVRHPLDRAVSMYNFIASLCRFAARRRGFNHARLAAFVLDRRAHSEDFALAVERDPFLGWPITAAFLEHDGFSGFIRAPETRADRSFLPQVDMVRSLDGRVRVRDCIRLEDLPLHVSDLSRRLGVPLELGHHNAAPFTVLDRRDLRADDRDYLLHEFGEDILAFDYRA</sequence>
<accession>A0ABT2NH51</accession>
<proteinExistence type="predicted"/>
<dbReference type="SUPFAM" id="SSF52540">
    <property type="entry name" value="P-loop containing nucleoside triphosphate hydrolases"/>
    <property type="match status" value="1"/>
</dbReference>
<dbReference type="Proteomes" id="UP001205601">
    <property type="component" value="Unassembled WGS sequence"/>
</dbReference>
<dbReference type="RefSeq" id="WP_261493672.1">
    <property type="nucleotide sequence ID" value="NZ_JAOCQF010000001.1"/>
</dbReference>
<evidence type="ECO:0000313" key="2">
    <source>
        <dbReference type="Proteomes" id="UP001205601"/>
    </source>
</evidence>
<dbReference type="InterPro" id="IPR005331">
    <property type="entry name" value="Sulfotransferase"/>
</dbReference>
<keyword evidence="2" id="KW-1185">Reference proteome</keyword>
<protein>
    <submittedName>
        <fullName evidence="1">Sulfotransferase family 2 domain-containing protein</fullName>
    </submittedName>
</protein>
<dbReference type="EMBL" id="JAOCQF010000001">
    <property type="protein sequence ID" value="MCT8328233.1"/>
    <property type="molecule type" value="Genomic_DNA"/>
</dbReference>
<organism evidence="1 2">
    <name type="scientific">Albidovulum sediminis</name>
    <dbReference type="NCBI Taxonomy" id="3066345"/>
    <lineage>
        <taxon>Bacteria</taxon>
        <taxon>Pseudomonadati</taxon>
        <taxon>Pseudomonadota</taxon>
        <taxon>Alphaproteobacteria</taxon>
        <taxon>Rhodobacterales</taxon>
        <taxon>Paracoccaceae</taxon>
        <taxon>Albidovulum</taxon>
    </lineage>
</organism>
<comment type="caution">
    <text evidence="1">The sequence shown here is derived from an EMBL/GenBank/DDBJ whole genome shotgun (WGS) entry which is preliminary data.</text>
</comment>
<reference evidence="2" key="1">
    <citation type="submission" date="2023-07" db="EMBL/GenBank/DDBJ databases">
        <title>Defluviimonas sediminis sp. nov., isolated from mangrove sediment.</title>
        <authorList>
            <person name="Liu L."/>
            <person name="Li J."/>
            <person name="Huang Y."/>
            <person name="Pan J."/>
            <person name="Li M."/>
        </authorList>
    </citation>
    <scope>NUCLEOTIDE SEQUENCE [LARGE SCALE GENOMIC DNA]</scope>
    <source>
        <strain evidence="2">FT324</strain>
    </source>
</reference>